<dbReference type="SUPFAM" id="SSF109604">
    <property type="entry name" value="HD-domain/PDEase-like"/>
    <property type="match status" value="1"/>
</dbReference>
<dbReference type="InterPro" id="IPR004365">
    <property type="entry name" value="NA-bd_OB_tRNA"/>
</dbReference>
<dbReference type="Pfam" id="PF01336">
    <property type="entry name" value="tRNA_anti-codon"/>
    <property type="match status" value="1"/>
</dbReference>
<dbReference type="GO" id="GO:0003676">
    <property type="term" value="F:nucleic acid binding"/>
    <property type="evidence" value="ECO:0007669"/>
    <property type="project" value="InterPro"/>
</dbReference>
<evidence type="ECO:0000256" key="2">
    <source>
        <dbReference type="ARBA" id="ARBA00022839"/>
    </source>
</evidence>
<keyword evidence="2" id="KW-0540">Nuclease</keyword>
<gene>
    <name evidence="4" type="ORF">FM115_04920</name>
</gene>
<accession>A0A1R4JCY4</accession>
<dbReference type="EMBL" id="FUKW01000074">
    <property type="protein sequence ID" value="SJN29907.1"/>
    <property type="molecule type" value="Genomic_DNA"/>
</dbReference>
<sequence length="319" mass="36611">MEKKLYEYHMDEIVNIFLLIKSAEEKTTRNGKPYLAFTFQDTSGEMSANFWDSSDEDIKKFRAGTVVKVGGKREEYKGSPQLRINSIRLLKEGEPANPELYVERAPIKKEKMIEQFNKTIFDITNANMNRIVRHIMNKYQKDFFQSPAAKTNHHAFMGGLAFHTISMLGIARSITEQYNFLDQSLLFSGLILHDIGKVVELTGPTATEYTLEGKLIGHIVIVHEEISKACQQLKIDESNEDVILLKHMVLAHHGEFEYGSPVRPQVPEAEVLYYIDQIDARLNMMQSAMNKTEKGSFSDRIWAMENRSFYKSNLTDLSL</sequence>
<dbReference type="GO" id="GO:0031125">
    <property type="term" value="P:rRNA 3'-end processing"/>
    <property type="evidence" value="ECO:0007669"/>
    <property type="project" value="TreeGrafter"/>
</dbReference>
<dbReference type="InterPro" id="IPR003607">
    <property type="entry name" value="HD/PDEase_dom"/>
</dbReference>
<dbReference type="PANTHER" id="PTHR37294:SF1">
    <property type="entry name" value="3'-5' EXORIBONUCLEASE YHAM"/>
    <property type="match status" value="1"/>
</dbReference>
<dbReference type="InterPro" id="IPR012340">
    <property type="entry name" value="NA-bd_OB-fold"/>
</dbReference>
<dbReference type="PROSITE" id="PS51831">
    <property type="entry name" value="HD"/>
    <property type="match status" value="1"/>
</dbReference>
<dbReference type="RefSeq" id="WP_087057915.1">
    <property type="nucleotide sequence ID" value="NZ_FUKW01000074.1"/>
</dbReference>
<keyword evidence="1" id="KW-0378">Hydrolase</keyword>
<dbReference type="AlphaFoldDB" id="A0A1R4JCY4"/>
<dbReference type="CDD" id="cd00077">
    <property type="entry name" value="HDc"/>
    <property type="match status" value="1"/>
</dbReference>
<reference evidence="4 5" key="1">
    <citation type="submission" date="2017-02" db="EMBL/GenBank/DDBJ databases">
        <authorList>
            <person name="Peterson S.W."/>
        </authorList>
    </citation>
    <scope>NUCLEOTIDE SEQUENCE [LARGE SCALE GENOMIC DNA]</scope>
    <source>
        <strain evidence="4 5">42ea</strain>
    </source>
</reference>
<dbReference type="PANTHER" id="PTHR37294">
    <property type="entry name" value="3'-5' EXORIBONUCLEASE YHAM"/>
    <property type="match status" value="1"/>
</dbReference>
<dbReference type="InterPro" id="IPR050798">
    <property type="entry name" value="YhaM_exoribonuc/phosphodiest"/>
</dbReference>
<dbReference type="GO" id="GO:0004527">
    <property type="term" value="F:exonuclease activity"/>
    <property type="evidence" value="ECO:0007669"/>
    <property type="project" value="UniProtKB-KW"/>
</dbReference>
<dbReference type="CDD" id="cd04492">
    <property type="entry name" value="YhaM_OBF_like"/>
    <property type="match status" value="1"/>
</dbReference>
<proteinExistence type="predicted"/>
<evidence type="ECO:0000313" key="4">
    <source>
        <dbReference type="EMBL" id="SJN29907.1"/>
    </source>
</evidence>
<protein>
    <submittedName>
        <fullName evidence="4">3'-&gt;5' exoribonuclease Bsu YhaM</fullName>
    </submittedName>
</protein>
<organism evidence="4 5">
    <name type="scientific">Marinilactibacillus psychrotolerans 42ea</name>
    <dbReference type="NCBI Taxonomy" id="1255609"/>
    <lineage>
        <taxon>Bacteria</taxon>
        <taxon>Bacillati</taxon>
        <taxon>Bacillota</taxon>
        <taxon>Bacilli</taxon>
        <taxon>Lactobacillales</taxon>
        <taxon>Carnobacteriaceae</taxon>
        <taxon>Marinilactibacillus</taxon>
    </lineage>
</organism>
<dbReference type="SUPFAM" id="SSF50249">
    <property type="entry name" value="Nucleic acid-binding proteins"/>
    <property type="match status" value="1"/>
</dbReference>
<evidence type="ECO:0000313" key="5">
    <source>
        <dbReference type="Proteomes" id="UP000195611"/>
    </source>
</evidence>
<dbReference type="Pfam" id="PF01966">
    <property type="entry name" value="HD"/>
    <property type="match status" value="1"/>
</dbReference>
<name>A0A1R4JCY4_9LACT</name>
<dbReference type="Gene3D" id="2.40.50.140">
    <property type="entry name" value="Nucleic acid-binding proteins"/>
    <property type="match status" value="1"/>
</dbReference>
<dbReference type="Proteomes" id="UP000195611">
    <property type="component" value="Unassembled WGS sequence"/>
</dbReference>
<dbReference type="InterPro" id="IPR006674">
    <property type="entry name" value="HD_domain"/>
</dbReference>
<feature type="domain" description="HD" evidence="3">
    <location>
        <begin position="160"/>
        <end position="281"/>
    </location>
</feature>
<dbReference type="Gene3D" id="1.10.3210.10">
    <property type="entry name" value="Hypothetical protein af1432"/>
    <property type="match status" value="1"/>
</dbReference>
<keyword evidence="2" id="KW-0269">Exonuclease</keyword>
<dbReference type="FunFam" id="1.10.3210.10:FF:000008">
    <property type="entry name" value="3'-5' exoribonuclease YhaM"/>
    <property type="match status" value="1"/>
</dbReference>
<evidence type="ECO:0000256" key="1">
    <source>
        <dbReference type="ARBA" id="ARBA00022801"/>
    </source>
</evidence>
<evidence type="ECO:0000259" key="3">
    <source>
        <dbReference type="PROSITE" id="PS51831"/>
    </source>
</evidence>